<dbReference type="PANTHER" id="PTHR24567">
    <property type="entry name" value="CRP FAMILY TRANSCRIPTIONAL REGULATORY PROTEIN"/>
    <property type="match status" value="1"/>
</dbReference>
<dbReference type="Gene3D" id="2.60.120.10">
    <property type="entry name" value="Jelly Rolls"/>
    <property type="match status" value="1"/>
</dbReference>
<gene>
    <name evidence="6" type="primary">yeiL</name>
    <name evidence="6" type="ORF">JZO85_06260</name>
</gene>
<dbReference type="Pfam" id="PF00027">
    <property type="entry name" value="cNMP_binding"/>
    <property type="match status" value="1"/>
</dbReference>
<dbReference type="InterPro" id="IPR018490">
    <property type="entry name" value="cNMP-bd_dom_sf"/>
</dbReference>
<dbReference type="InterPro" id="IPR000595">
    <property type="entry name" value="cNMP-bd_dom"/>
</dbReference>
<evidence type="ECO:0000259" key="5">
    <source>
        <dbReference type="PROSITE" id="PS51063"/>
    </source>
</evidence>
<evidence type="ECO:0000313" key="6">
    <source>
        <dbReference type="EMBL" id="MBO0451866.1"/>
    </source>
</evidence>
<keyword evidence="1" id="KW-0805">Transcription regulation</keyword>
<dbReference type="InterPro" id="IPR014710">
    <property type="entry name" value="RmlC-like_jellyroll"/>
</dbReference>
<reference evidence="6 7" key="1">
    <citation type="submission" date="2021-03" db="EMBL/GenBank/DDBJ databases">
        <title>Enterococcal diversity collection.</title>
        <authorList>
            <person name="Gilmore M.S."/>
            <person name="Schwartzman J."/>
            <person name="Van Tyne D."/>
            <person name="Martin M."/>
            <person name="Earl A.M."/>
            <person name="Manson A.L."/>
            <person name="Straub T."/>
            <person name="Salamzade R."/>
            <person name="Saavedra J."/>
            <person name="Lebreton F."/>
            <person name="Prichula J."/>
            <person name="Schaufler K."/>
            <person name="Gaca A."/>
            <person name="Sgardioli B."/>
            <person name="Wagenaar J."/>
            <person name="Strong T."/>
        </authorList>
    </citation>
    <scope>NUCLEOTIDE SEQUENCE [LARGE SCALE GENOMIC DNA]</scope>
    <source>
        <strain evidence="6 7">MJM16</strain>
    </source>
</reference>
<protein>
    <submittedName>
        <fullName evidence="6">Transcriptional regulator YeiL</fullName>
    </submittedName>
</protein>
<dbReference type="InterPro" id="IPR050397">
    <property type="entry name" value="Env_Response_Regulators"/>
</dbReference>
<evidence type="ECO:0000256" key="2">
    <source>
        <dbReference type="ARBA" id="ARBA00023125"/>
    </source>
</evidence>
<dbReference type="PROSITE" id="PS51063">
    <property type="entry name" value="HTH_CRP_2"/>
    <property type="match status" value="1"/>
</dbReference>
<accession>A0ABS3HEI6</accession>
<dbReference type="InterPro" id="IPR036390">
    <property type="entry name" value="WH_DNA-bd_sf"/>
</dbReference>
<evidence type="ECO:0000256" key="3">
    <source>
        <dbReference type="ARBA" id="ARBA00023163"/>
    </source>
</evidence>
<evidence type="ECO:0000256" key="1">
    <source>
        <dbReference type="ARBA" id="ARBA00023015"/>
    </source>
</evidence>
<proteinExistence type="predicted"/>
<dbReference type="Pfam" id="PF13545">
    <property type="entry name" value="HTH_Crp_2"/>
    <property type="match status" value="1"/>
</dbReference>
<organism evidence="6 7">
    <name type="scientific">Candidatus Enterococcus murrayae</name>
    <dbReference type="NCBI Taxonomy" id="2815321"/>
    <lineage>
        <taxon>Bacteria</taxon>
        <taxon>Bacillati</taxon>
        <taxon>Bacillota</taxon>
        <taxon>Bacilli</taxon>
        <taxon>Lactobacillales</taxon>
        <taxon>Enterococcaceae</taxon>
        <taxon>Enterococcus</taxon>
    </lineage>
</organism>
<evidence type="ECO:0000259" key="4">
    <source>
        <dbReference type="PROSITE" id="PS50042"/>
    </source>
</evidence>
<dbReference type="PANTHER" id="PTHR24567:SF26">
    <property type="entry name" value="REGULATORY PROTEIN YEIL"/>
    <property type="match status" value="1"/>
</dbReference>
<feature type="domain" description="Cyclic nucleotide-binding" evidence="4">
    <location>
        <begin position="28"/>
        <end position="135"/>
    </location>
</feature>
<keyword evidence="2" id="KW-0238">DNA-binding</keyword>
<dbReference type="Proteomes" id="UP000664495">
    <property type="component" value="Unassembled WGS sequence"/>
</dbReference>
<dbReference type="SMART" id="SM00100">
    <property type="entry name" value="cNMP"/>
    <property type="match status" value="1"/>
</dbReference>
<keyword evidence="3" id="KW-0804">Transcription</keyword>
<sequence length="228" mass="26543">MKKLHNEQLKQQFIRSSGFLNQFSFDVSLDTQLFFFPANSYIVKENQPPTHLFYLVKGKAKLYDTLANGKLALIDFFSPPCFIGEMELVDENQTAFSVQAIDDCWCLALAQKDCQKRLLSDTLFLQKLCIYFAHKNYRNIKASTKNQGYPLSQRLASFILLTQNEGIYREKHTQVAEYLGVSYRHLLYVFAHFVEKGYIIKEKKHYLILDSEKLTQLAAEVKMRSPQE</sequence>
<keyword evidence="7" id="KW-1185">Reference proteome</keyword>
<feature type="domain" description="HTH crp-type" evidence="5">
    <location>
        <begin position="149"/>
        <end position="212"/>
    </location>
</feature>
<dbReference type="CDD" id="cd00038">
    <property type="entry name" value="CAP_ED"/>
    <property type="match status" value="1"/>
</dbReference>
<dbReference type="RefSeq" id="WP_207107646.1">
    <property type="nucleotide sequence ID" value="NZ_JAFLVR010000012.1"/>
</dbReference>
<evidence type="ECO:0000313" key="7">
    <source>
        <dbReference type="Proteomes" id="UP000664495"/>
    </source>
</evidence>
<dbReference type="SUPFAM" id="SSF46785">
    <property type="entry name" value="Winged helix' DNA-binding domain"/>
    <property type="match status" value="1"/>
</dbReference>
<name>A0ABS3HEI6_9ENTE</name>
<dbReference type="PROSITE" id="PS50042">
    <property type="entry name" value="CNMP_BINDING_3"/>
    <property type="match status" value="1"/>
</dbReference>
<dbReference type="EMBL" id="JAFLVR010000012">
    <property type="protein sequence ID" value="MBO0451866.1"/>
    <property type="molecule type" value="Genomic_DNA"/>
</dbReference>
<comment type="caution">
    <text evidence="6">The sequence shown here is derived from an EMBL/GenBank/DDBJ whole genome shotgun (WGS) entry which is preliminary data.</text>
</comment>
<dbReference type="SUPFAM" id="SSF51206">
    <property type="entry name" value="cAMP-binding domain-like"/>
    <property type="match status" value="1"/>
</dbReference>
<dbReference type="InterPro" id="IPR012318">
    <property type="entry name" value="HTH_CRP"/>
</dbReference>
<dbReference type="NCBIfam" id="NF007707">
    <property type="entry name" value="PRK10402.1"/>
    <property type="match status" value="1"/>
</dbReference>